<evidence type="ECO:0000313" key="3">
    <source>
        <dbReference type="Proteomes" id="UP000830671"/>
    </source>
</evidence>
<dbReference type="InterPro" id="IPR013785">
    <property type="entry name" value="Aldolase_TIM"/>
</dbReference>
<dbReference type="Gene3D" id="3.20.20.70">
    <property type="entry name" value="Aldolase class I"/>
    <property type="match status" value="1"/>
</dbReference>
<dbReference type="Proteomes" id="UP000830671">
    <property type="component" value="Chromosome 8"/>
</dbReference>
<feature type="region of interest" description="Disordered" evidence="1">
    <location>
        <begin position="1"/>
        <end position="25"/>
    </location>
</feature>
<sequence>MSPSANGGPASHNGNGTQHGARPALTPGLYVPTVAFFRSDDSVDVETTRSHAVRLAKAGVAGLVTHGSNGEAVHLDHDERQLINRTTRAALDSAGKTELPLIVGCGAQSTRETIQLCKEAGASGGDYALVLPPAYYGGLLTTDLILQHFREVADASPIPLLIYNYPGACSGLDLNSDTIINLSSHPNIVGVKLTCGNTGKLARIAAATAPKKGDNNTTPFRTFGGSVDFTLQTLVVGGHGIIGGTGNIAPLACVKLMQLWDEGKLAEARELQAVVARGDWTAIQGGFVSVKAALQEYYGYGGLPRKPYDVVRSSDTASTKHSLRLFLLQDHKSPVNAPVSAVFGIILEKLYSDHEAKALVEVHPVLYSMYEDGKAQFFGF</sequence>
<accession>A0A9Q8T7C0</accession>
<dbReference type="SUPFAM" id="SSF51569">
    <property type="entry name" value="Aldolase"/>
    <property type="match status" value="1"/>
</dbReference>
<evidence type="ECO:0000256" key="1">
    <source>
        <dbReference type="SAM" id="MobiDB-lite"/>
    </source>
</evidence>
<dbReference type="EMBL" id="CP019480">
    <property type="protein sequence ID" value="UQC90145.1"/>
    <property type="molecule type" value="Genomic_DNA"/>
</dbReference>
<dbReference type="GeneID" id="73349610"/>
<dbReference type="Pfam" id="PF00701">
    <property type="entry name" value="DHDPS"/>
    <property type="match status" value="1"/>
</dbReference>
<reference evidence="2" key="1">
    <citation type="journal article" date="2021" name="Mol. Plant Microbe Interact.">
        <title>Complete Genome Sequence of the Plant-Pathogenic Fungus Colletotrichum lupini.</title>
        <authorList>
            <person name="Baroncelli R."/>
            <person name="Pensec F."/>
            <person name="Da Lio D."/>
            <person name="Boufleur T."/>
            <person name="Vicente I."/>
            <person name="Sarrocco S."/>
            <person name="Picot A."/>
            <person name="Baraldi E."/>
            <person name="Sukno S."/>
            <person name="Thon M."/>
            <person name="Le Floch G."/>
        </authorList>
    </citation>
    <scope>NUCLEOTIDE SEQUENCE</scope>
    <source>
        <strain evidence="2">IMI 504893</strain>
    </source>
</reference>
<dbReference type="CDD" id="cd00408">
    <property type="entry name" value="DHDPS-like"/>
    <property type="match status" value="1"/>
</dbReference>
<dbReference type="SMART" id="SM01130">
    <property type="entry name" value="DHDPS"/>
    <property type="match status" value="1"/>
</dbReference>
<dbReference type="AlphaFoldDB" id="A0A9Q8T7C0"/>
<dbReference type="InterPro" id="IPR002220">
    <property type="entry name" value="DapA-like"/>
</dbReference>
<protein>
    <submittedName>
        <fullName evidence="2">Dihydrodipicolinate synthetase</fullName>
    </submittedName>
</protein>
<name>A0A9Q8T7C0_9PEZI</name>
<evidence type="ECO:0000313" key="2">
    <source>
        <dbReference type="EMBL" id="UQC90145.1"/>
    </source>
</evidence>
<dbReference type="KEGG" id="clup:CLUP02_15676"/>
<dbReference type="RefSeq" id="XP_049151746.1">
    <property type="nucleotide sequence ID" value="XM_049294600.1"/>
</dbReference>
<dbReference type="GO" id="GO:0008840">
    <property type="term" value="F:4-hydroxy-tetrahydrodipicolinate synthase activity"/>
    <property type="evidence" value="ECO:0007669"/>
    <property type="project" value="TreeGrafter"/>
</dbReference>
<dbReference type="PANTHER" id="PTHR12128:SF52">
    <property type="entry name" value="4-HYDROXY-2-OXOGLUTARATE ALDOLASE, MITOCHONDRIAL-RELATED"/>
    <property type="match status" value="1"/>
</dbReference>
<organism evidence="2 3">
    <name type="scientific">Colletotrichum lupini</name>
    <dbReference type="NCBI Taxonomy" id="145971"/>
    <lineage>
        <taxon>Eukaryota</taxon>
        <taxon>Fungi</taxon>
        <taxon>Dikarya</taxon>
        <taxon>Ascomycota</taxon>
        <taxon>Pezizomycotina</taxon>
        <taxon>Sordariomycetes</taxon>
        <taxon>Hypocreomycetidae</taxon>
        <taxon>Glomerellales</taxon>
        <taxon>Glomerellaceae</taxon>
        <taxon>Colletotrichum</taxon>
        <taxon>Colletotrichum acutatum species complex</taxon>
    </lineage>
</organism>
<keyword evidence="3" id="KW-1185">Reference proteome</keyword>
<dbReference type="PANTHER" id="PTHR12128">
    <property type="entry name" value="DIHYDRODIPICOLINATE SYNTHASE"/>
    <property type="match status" value="1"/>
</dbReference>
<dbReference type="PRINTS" id="PR00146">
    <property type="entry name" value="DHPICSNTHASE"/>
</dbReference>
<gene>
    <name evidence="2" type="ORF">CLUP02_15676</name>
</gene>
<proteinExistence type="predicted"/>